<dbReference type="PANTHER" id="PTHR21660">
    <property type="entry name" value="THIOESTERASE SUPERFAMILY MEMBER-RELATED"/>
    <property type="match status" value="1"/>
</dbReference>
<evidence type="ECO:0000313" key="5">
    <source>
        <dbReference type="Proteomes" id="UP000612855"/>
    </source>
</evidence>
<dbReference type="Pfam" id="PF03061">
    <property type="entry name" value="4HBT"/>
    <property type="match status" value="1"/>
</dbReference>
<dbReference type="InterPro" id="IPR003736">
    <property type="entry name" value="PAAI_dom"/>
</dbReference>
<dbReference type="EMBL" id="BMFJ01000002">
    <property type="protein sequence ID" value="GGE43260.1"/>
    <property type="molecule type" value="Genomic_DNA"/>
</dbReference>
<dbReference type="InterPro" id="IPR029069">
    <property type="entry name" value="HotDog_dom_sf"/>
</dbReference>
<name>A0A917AD06_9RHOB</name>
<dbReference type="PANTHER" id="PTHR21660:SF1">
    <property type="entry name" value="ACYL-COENZYME A THIOESTERASE 13"/>
    <property type="match status" value="1"/>
</dbReference>
<sequence length="164" mass="17471">MFEPAPIPEYNVGIADVSVVMSKTGKELMQGIIDGETPAPSMAKTMTHWIVRIGDGEVEFRGEPSAAVMNPGGIVHGGWAMTLLDSALGCAVHTTLEKGEMFVSLDTSVRFVRAITPQTGQVRCIGRVQTRGRRIATADGLIEDQKGRILATATTSCFIQPIGA</sequence>
<dbReference type="SUPFAM" id="SSF54637">
    <property type="entry name" value="Thioesterase/thiol ester dehydrase-isomerase"/>
    <property type="match status" value="1"/>
</dbReference>
<comment type="caution">
    <text evidence="4">The sequence shown here is derived from an EMBL/GenBank/DDBJ whole genome shotgun (WGS) entry which is preliminary data.</text>
</comment>
<dbReference type="RefSeq" id="WP_188478945.1">
    <property type="nucleotide sequence ID" value="NZ_BMFJ01000002.1"/>
</dbReference>
<evidence type="ECO:0000256" key="2">
    <source>
        <dbReference type="ARBA" id="ARBA00022801"/>
    </source>
</evidence>
<organism evidence="4 5">
    <name type="scientific">Primorskyibacter flagellatus</name>
    <dbReference type="NCBI Taxonomy" id="1387277"/>
    <lineage>
        <taxon>Bacteria</taxon>
        <taxon>Pseudomonadati</taxon>
        <taxon>Pseudomonadota</taxon>
        <taxon>Alphaproteobacteria</taxon>
        <taxon>Rhodobacterales</taxon>
        <taxon>Roseobacteraceae</taxon>
        <taxon>Primorskyibacter</taxon>
    </lineage>
</organism>
<evidence type="ECO:0000256" key="1">
    <source>
        <dbReference type="ARBA" id="ARBA00008324"/>
    </source>
</evidence>
<reference evidence="5" key="1">
    <citation type="journal article" date="2019" name="Int. J. Syst. Evol. Microbiol.">
        <title>The Global Catalogue of Microorganisms (GCM) 10K type strain sequencing project: providing services to taxonomists for standard genome sequencing and annotation.</title>
        <authorList>
            <consortium name="The Broad Institute Genomics Platform"/>
            <consortium name="The Broad Institute Genome Sequencing Center for Infectious Disease"/>
            <person name="Wu L."/>
            <person name="Ma J."/>
        </authorList>
    </citation>
    <scope>NUCLEOTIDE SEQUENCE [LARGE SCALE GENOMIC DNA]</scope>
    <source>
        <strain evidence="5">CGMCC 1.12664</strain>
    </source>
</reference>
<accession>A0A917AD06</accession>
<dbReference type="Gene3D" id="3.10.129.10">
    <property type="entry name" value="Hotdog Thioesterase"/>
    <property type="match status" value="1"/>
</dbReference>
<dbReference type="InterPro" id="IPR039298">
    <property type="entry name" value="ACOT13"/>
</dbReference>
<protein>
    <submittedName>
        <fullName evidence="4">Aromatic compound catabolic protein</fullName>
    </submittedName>
</protein>
<gene>
    <name evidence="4" type="ORF">GCM10011360_33290</name>
</gene>
<evidence type="ECO:0000313" key="4">
    <source>
        <dbReference type="EMBL" id="GGE43260.1"/>
    </source>
</evidence>
<dbReference type="AlphaFoldDB" id="A0A917AD06"/>
<dbReference type="GO" id="GO:0047617">
    <property type="term" value="F:fatty acyl-CoA hydrolase activity"/>
    <property type="evidence" value="ECO:0007669"/>
    <property type="project" value="InterPro"/>
</dbReference>
<dbReference type="CDD" id="cd03443">
    <property type="entry name" value="PaaI_thioesterase"/>
    <property type="match status" value="1"/>
</dbReference>
<proteinExistence type="inferred from homology"/>
<dbReference type="NCBIfam" id="TIGR00369">
    <property type="entry name" value="unchar_dom_1"/>
    <property type="match status" value="1"/>
</dbReference>
<dbReference type="Proteomes" id="UP000612855">
    <property type="component" value="Unassembled WGS sequence"/>
</dbReference>
<dbReference type="InterPro" id="IPR006683">
    <property type="entry name" value="Thioestr_dom"/>
</dbReference>
<feature type="domain" description="Thioesterase" evidence="3">
    <location>
        <begin position="72"/>
        <end position="149"/>
    </location>
</feature>
<keyword evidence="2" id="KW-0378">Hydrolase</keyword>
<comment type="similarity">
    <text evidence="1">Belongs to the thioesterase PaaI family.</text>
</comment>
<evidence type="ECO:0000259" key="3">
    <source>
        <dbReference type="Pfam" id="PF03061"/>
    </source>
</evidence>
<keyword evidence="5" id="KW-1185">Reference proteome</keyword>